<sequence>MSEPINGGELPGIVVTADKEPAEEKQNYSFTDGDPDGLTMVIYHKKTDEYFIPSVLDGATWELHRKGSPGRFKFSVTRDDILKIEEGDTIDVNWKGKPFFHGFVFSRIRTKDKVFKVMAYDQLRYFLNKDTFSYTGKKASEVVKELAEDFECQVGDIDDTDFVIEKRREANATIMDMCQNALDLTMIHTNKIFVLYDDCGKIALKDIENLKTDLLIDADTAQDYEYKTTIDKGTYNLVKLVVDDQENGQAVYYAPTTPAEYAKSETRKQWGVLQLFESINPKSQSPQDLANNYLSHFNRVGRTLRIKGAAGDMRVRGGSMMFINIDLGEEGEKSEDKNTIKVREIIVESVTHRFSNRQHVMDLEVRGDIITGEGGSK</sequence>
<protein>
    <submittedName>
        <fullName evidence="2">43 kDa tail protein</fullName>
    </submittedName>
</protein>
<evidence type="ECO:0000313" key="2">
    <source>
        <dbReference type="EMBL" id="DAE17460.1"/>
    </source>
</evidence>
<dbReference type="Pfam" id="PF24032">
    <property type="entry name" value="YQBQ"/>
    <property type="match status" value="1"/>
</dbReference>
<reference evidence="2" key="1">
    <citation type="journal article" date="2021" name="Proc. Natl. Acad. Sci. U.S.A.">
        <title>A Catalog of Tens of Thousands of Viruses from Human Metagenomes Reveals Hidden Associations with Chronic Diseases.</title>
        <authorList>
            <person name="Tisza M.J."/>
            <person name="Buck C.B."/>
        </authorList>
    </citation>
    <scope>NUCLEOTIDE SEQUENCE</scope>
    <source>
        <strain evidence="2">CtoRD1</strain>
    </source>
</reference>
<evidence type="ECO:0000259" key="1">
    <source>
        <dbReference type="Pfam" id="PF24032"/>
    </source>
</evidence>
<organism evidence="2">
    <name type="scientific">Siphoviridae sp. ctoRD1</name>
    <dbReference type="NCBI Taxonomy" id="2825669"/>
    <lineage>
        <taxon>Viruses</taxon>
        <taxon>Duplodnaviria</taxon>
        <taxon>Heunggongvirae</taxon>
        <taxon>Uroviricota</taxon>
        <taxon>Caudoviricetes</taxon>
    </lineage>
</organism>
<name>A0A8S5QFZ4_9CAUD</name>
<dbReference type="InterPro" id="IPR056937">
    <property type="entry name" value="YqbQ/XkdQ"/>
</dbReference>
<feature type="domain" description="YqbQ/XkdQ" evidence="1">
    <location>
        <begin position="60"/>
        <end position="366"/>
    </location>
</feature>
<dbReference type="SUPFAM" id="SSF69279">
    <property type="entry name" value="Phage tail proteins"/>
    <property type="match status" value="1"/>
</dbReference>
<accession>A0A8S5QFZ4</accession>
<dbReference type="EMBL" id="BK015641">
    <property type="protein sequence ID" value="DAE17460.1"/>
    <property type="molecule type" value="Genomic_DNA"/>
</dbReference>
<proteinExistence type="predicted"/>